<comment type="subcellular location">
    <subcellularLocation>
        <location evidence="1 7">Cell membrane</location>
        <topology evidence="1 7">Multi-pass membrane protein</topology>
    </subcellularLocation>
</comment>
<dbReference type="KEGG" id="tga:TGAM_0153"/>
<evidence type="ECO:0000256" key="4">
    <source>
        <dbReference type="ARBA" id="ARBA00022692"/>
    </source>
</evidence>
<protein>
    <submittedName>
        <fullName evidence="9">ABC-type transport system, permease component</fullName>
    </submittedName>
</protein>
<dbReference type="CDD" id="cd06261">
    <property type="entry name" value="TM_PBP2"/>
    <property type="match status" value="1"/>
</dbReference>
<feature type="transmembrane region" description="Helical" evidence="7">
    <location>
        <begin position="100"/>
        <end position="123"/>
    </location>
</feature>
<evidence type="ECO:0000256" key="7">
    <source>
        <dbReference type="RuleBase" id="RU363032"/>
    </source>
</evidence>
<dbReference type="AlphaFoldDB" id="C5A343"/>
<dbReference type="STRING" id="593117.TGAM_0153"/>
<dbReference type="GeneID" id="7988733"/>
<evidence type="ECO:0000256" key="1">
    <source>
        <dbReference type="ARBA" id="ARBA00004651"/>
    </source>
</evidence>
<dbReference type="HOGENOM" id="CLU_066802_0_0_2"/>
<feature type="transmembrane region" description="Helical" evidence="7">
    <location>
        <begin position="245"/>
        <end position="267"/>
    </location>
</feature>
<evidence type="ECO:0000256" key="3">
    <source>
        <dbReference type="ARBA" id="ARBA00022475"/>
    </source>
</evidence>
<keyword evidence="5 7" id="KW-1133">Transmembrane helix</keyword>
<feature type="domain" description="ABC transmembrane type-1" evidence="8">
    <location>
        <begin position="100"/>
        <end position="330"/>
    </location>
</feature>
<dbReference type="Gene3D" id="1.10.3720.10">
    <property type="entry name" value="MetI-like"/>
    <property type="match status" value="1"/>
</dbReference>
<keyword evidence="10" id="KW-1185">Reference proteome</keyword>
<dbReference type="PaxDb" id="593117-TGAM_0153"/>
<keyword evidence="2 7" id="KW-0813">Transport</keyword>
<dbReference type="eggNOG" id="arCOG00751">
    <property type="taxonomic scope" value="Archaea"/>
</dbReference>
<evidence type="ECO:0000256" key="5">
    <source>
        <dbReference type="ARBA" id="ARBA00022989"/>
    </source>
</evidence>
<keyword evidence="3" id="KW-1003">Cell membrane</keyword>
<keyword evidence="4 7" id="KW-0812">Transmembrane</keyword>
<dbReference type="Proteomes" id="UP000001488">
    <property type="component" value="Chromosome"/>
</dbReference>
<proteinExistence type="inferred from homology"/>
<dbReference type="InterPro" id="IPR035906">
    <property type="entry name" value="MetI-like_sf"/>
</dbReference>
<dbReference type="EMBL" id="CP001398">
    <property type="protein sequence ID" value="ACS32655.1"/>
    <property type="molecule type" value="Genomic_DNA"/>
</dbReference>
<evidence type="ECO:0000313" key="9">
    <source>
        <dbReference type="EMBL" id="ACS32655.1"/>
    </source>
</evidence>
<evidence type="ECO:0000256" key="6">
    <source>
        <dbReference type="ARBA" id="ARBA00023136"/>
    </source>
</evidence>
<feature type="transmembrane region" description="Helical" evidence="7">
    <location>
        <begin position="306"/>
        <end position="333"/>
    </location>
</feature>
<evidence type="ECO:0000313" key="10">
    <source>
        <dbReference type="Proteomes" id="UP000001488"/>
    </source>
</evidence>
<dbReference type="GO" id="GO:0005886">
    <property type="term" value="C:plasma membrane"/>
    <property type="evidence" value="ECO:0007669"/>
    <property type="project" value="UniProtKB-SubCell"/>
</dbReference>
<dbReference type="RefSeq" id="WP_015857775.1">
    <property type="nucleotide sequence ID" value="NC_012804.1"/>
</dbReference>
<keyword evidence="6 7" id="KW-0472">Membrane</keyword>
<dbReference type="PANTHER" id="PTHR30465:SF0">
    <property type="entry name" value="OLIGOPEPTIDE TRANSPORT SYSTEM PERMEASE PROTEIN APPB"/>
    <property type="match status" value="1"/>
</dbReference>
<organism evidence="9 10">
    <name type="scientific">Thermococcus gammatolerans (strain DSM 15229 / JCM 11827 / EJ3)</name>
    <dbReference type="NCBI Taxonomy" id="593117"/>
    <lineage>
        <taxon>Archaea</taxon>
        <taxon>Methanobacteriati</taxon>
        <taxon>Methanobacteriota</taxon>
        <taxon>Thermococci</taxon>
        <taxon>Thermococcales</taxon>
        <taxon>Thermococcaceae</taxon>
        <taxon>Thermococcus</taxon>
    </lineage>
</organism>
<evidence type="ECO:0000256" key="2">
    <source>
        <dbReference type="ARBA" id="ARBA00022448"/>
    </source>
</evidence>
<feature type="transmembrane region" description="Helical" evidence="7">
    <location>
        <begin position="135"/>
        <end position="160"/>
    </location>
</feature>
<name>C5A343_THEGJ</name>
<dbReference type="PANTHER" id="PTHR30465">
    <property type="entry name" value="INNER MEMBRANE ABC TRANSPORTER"/>
    <property type="match status" value="1"/>
</dbReference>
<dbReference type="Pfam" id="PF00528">
    <property type="entry name" value="BPD_transp_1"/>
    <property type="match status" value="1"/>
</dbReference>
<dbReference type="PATRIC" id="fig|593117.10.peg.156"/>
<evidence type="ECO:0000259" key="8">
    <source>
        <dbReference type="PROSITE" id="PS50928"/>
    </source>
</evidence>
<feature type="transmembrane region" description="Helical" evidence="7">
    <location>
        <begin position="180"/>
        <end position="209"/>
    </location>
</feature>
<accession>C5A343</accession>
<reference evidence="9 10" key="1">
    <citation type="journal article" date="2007" name="Genome Biol.">
        <title>Genome analysis and genome-wide proteomics of Thermococcus gammatolerans, the most radioresistant organism known amongst the Archaea.</title>
        <authorList>
            <person name="Zivanovic Y."/>
            <person name="Armengaud J."/>
            <person name="Lagorce A."/>
            <person name="Leplat C."/>
            <person name="Guerin P."/>
            <person name="Dutertre M."/>
            <person name="Anthouard V."/>
            <person name="Forterre P."/>
            <person name="Wincker P."/>
            <person name="Confalonieri F."/>
        </authorList>
    </citation>
    <scope>NUCLEOTIDE SEQUENCE [LARGE SCALE GENOMIC DNA]</scope>
    <source>
        <strain evidence="10">DSM 15229 / JCM 11827 / EJ3</strain>
    </source>
</reference>
<dbReference type="InterPro" id="IPR000515">
    <property type="entry name" value="MetI-like"/>
</dbReference>
<dbReference type="GO" id="GO:0055085">
    <property type="term" value="P:transmembrane transport"/>
    <property type="evidence" value="ECO:0007669"/>
    <property type="project" value="InterPro"/>
</dbReference>
<comment type="similarity">
    <text evidence="7">Belongs to the binding-protein-dependent transport system permease family.</text>
</comment>
<dbReference type="OrthoDB" id="44105at2157"/>
<dbReference type="PROSITE" id="PS50928">
    <property type="entry name" value="ABC_TM1"/>
    <property type="match status" value="1"/>
</dbReference>
<gene>
    <name evidence="9" type="ordered locus">TGAM_0153</name>
</gene>
<sequence>MRIVRDLLFNLVLISLALLLTATVVAIAEEKADRVTLNTPVDLKTLSPEEMAQYEKYVNEITELKQRMDIESIKTRVRAYFRYLIKEFRGKKLWKTLKTIGLSFAVLTMTTLLIFAFGLYWGLKAGYKGGFWDRVLSALAPLFSGIPAWFWALLFVWTLWWKWDIGDISYTNSLMRAKAYGGAGIMAYLNALLLPVIALTLSNVVVYAFNVRNLVKREAFEEYFFIDGLKGLPDRRIMRKLLRTVLPSFLTFTSYNFLNLMMSAMAVEKLFEVPGIGKVLADSVEVIYLPNEFGEPKIPHLHFDGFSIFFVAFVMAAFYFLNSTVLEALYLYLDPRREIND</sequence>